<dbReference type="GO" id="GO:0003964">
    <property type="term" value="F:RNA-directed DNA polymerase activity"/>
    <property type="evidence" value="ECO:0007669"/>
    <property type="project" value="UniProtKB-KW"/>
</dbReference>
<keyword evidence="3" id="KW-0695">RNA-directed DNA polymerase</keyword>
<reference evidence="3 4" key="1">
    <citation type="submission" date="2019-09" db="EMBL/GenBank/DDBJ databases">
        <title>Screening of Novel Bioactive Compounds from Soil-Associated.</title>
        <authorList>
            <person name="Zhao S."/>
        </authorList>
    </citation>
    <scope>NUCLEOTIDE SEQUENCE [LARGE SCALE GENOMIC DNA]</scope>
    <source>
        <strain evidence="3 4">HIT-DPA4</strain>
    </source>
</reference>
<sequence length="275" mass="31711">MFLRDELRLELSDSKTLITHATSRAAHFLGYELRAQHGDTKITRNRRMVNGVIGLFVPRTVIRDRCARYMSKGKPAQRGPLLHDDDFTTVAKCGAEFRGFVQYYLLAQDVFRLELLRWVMEISMLKTLAGKHKSTVRKMARRYKASIDTPDGRRPCCQVAVQRDERKKPLVARFGGIPLKRQQKAVITDRQPVMATARRNELIHRLLAGQCEICEGRTGLQVHHVRKLADLNKPGRRERPSWVHLMAMRKRKTLVVCERCHQDIHAGRSTAPTRK</sequence>
<feature type="domain" description="AI2M/AI1M-like HNH endonuclease" evidence="2">
    <location>
        <begin position="211"/>
        <end position="261"/>
    </location>
</feature>
<feature type="domain" description="Domain X" evidence="1">
    <location>
        <begin position="66"/>
        <end position="143"/>
    </location>
</feature>
<dbReference type="AlphaFoldDB" id="A0A6H9UN28"/>
<evidence type="ECO:0000313" key="4">
    <source>
        <dbReference type="Proteomes" id="UP000442707"/>
    </source>
</evidence>
<dbReference type="Proteomes" id="UP000442707">
    <property type="component" value="Unassembled WGS sequence"/>
</dbReference>
<accession>A0A6H9UN28</accession>
<dbReference type="InterPro" id="IPR024937">
    <property type="entry name" value="Domain_X"/>
</dbReference>
<keyword evidence="3" id="KW-0548">Nucleotidyltransferase</keyword>
<name>A0A6H9UN28_9ACTN</name>
<evidence type="ECO:0000259" key="2">
    <source>
        <dbReference type="Pfam" id="PF21368"/>
    </source>
</evidence>
<dbReference type="InterPro" id="IPR049030">
    <property type="entry name" value="AI2M-like_HNH"/>
</dbReference>
<evidence type="ECO:0000313" key="3">
    <source>
        <dbReference type="EMBL" id="KAB1138910.1"/>
    </source>
</evidence>
<keyword evidence="4" id="KW-1185">Reference proteome</keyword>
<dbReference type="EMBL" id="VZRB01000085">
    <property type="protein sequence ID" value="KAB1138910.1"/>
    <property type="molecule type" value="Genomic_DNA"/>
</dbReference>
<dbReference type="Pfam" id="PF21368">
    <property type="entry name" value="AI2M-like_HNH"/>
    <property type="match status" value="1"/>
</dbReference>
<dbReference type="GO" id="GO:0005737">
    <property type="term" value="C:cytoplasm"/>
    <property type="evidence" value="ECO:0007669"/>
    <property type="project" value="UniProtKB-ARBA"/>
</dbReference>
<gene>
    <name evidence="3" type="ORF">F7R91_41610</name>
</gene>
<comment type="caution">
    <text evidence="3">The sequence shown here is derived from an EMBL/GenBank/DDBJ whole genome shotgun (WGS) entry which is preliminary data.</text>
</comment>
<organism evidence="3 4">
    <name type="scientific">Streptomyces luteolifulvus</name>
    <dbReference type="NCBI Taxonomy" id="2615112"/>
    <lineage>
        <taxon>Bacteria</taxon>
        <taxon>Bacillati</taxon>
        <taxon>Actinomycetota</taxon>
        <taxon>Actinomycetes</taxon>
        <taxon>Kitasatosporales</taxon>
        <taxon>Streptomycetaceae</taxon>
        <taxon>Streptomyces</taxon>
    </lineage>
</organism>
<proteinExistence type="predicted"/>
<dbReference type="Pfam" id="PF01348">
    <property type="entry name" value="Intron_maturas2"/>
    <property type="match status" value="1"/>
</dbReference>
<keyword evidence="3" id="KW-0808">Transferase</keyword>
<dbReference type="GO" id="GO:0006397">
    <property type="term" value="P:mRNA processing"/>
    <property type="evidence" value="ECO:0007669"/>
    <property type="project" value="InterPro"/>
</dbReference>
<evidence type="ECO:0000259" key="1">
    <source>
        <dbReference type="Pfam" id="PF01348"/>
    </source>
</evidence>
<protein>
    <submittedName>
        <fullName evidence="3">RNA-directed DNA polymerase</fullName>
    </submittedName>
</protein>